<keyword evidence="8" id="KW-0812">Transmembrane</keyword>
<dbReference type="PANTHER" id="PTHR13683:SF900">
    <property type="entry name" value="OS02G0730700 PROTEIN"/>
    <property type="match status" value="1"/>
</dbReference>
<protein>
    <submittedName>
        <fullName evidence="9">Aspartyl protease APCB1</fullName>
    </submittedName>
</protein>
<evidence type="ECO:0000256" key="8">
    <source>
        <dbReference type="SAM" id="Phobius"/>
    </source>
</evidence>
<evidence type="ECO:0000256" key="1">
    <source>
        <dbReference type="ARBA" id="ARBA00007447"/>
    </source>
</evidence>
<dbReference type="InParanoid" id="A0A1D6Q9Q7"/>
<dbReference type="InterPro" id="IPR001969">
    <property type="entry name" value="Aspartic_peptidase_AS"/>
</dbReference>
<keyword evidence="8" id="KW-1133">Transmembrane helix</keyword>
<name>A0A1D6Q9Q7_MAIZE</name>
<feature type="compositionally biased region" description="Pro residues" evidence="7">
    <location>
        <begin position="46"/>
        <end position="56"/>
    </location>
</feature>
<dbReference type="FunFam" id="2.40.70.10:FF:000061">
    <property type="entry name" value="Aspartyl protease APCB1"/>
    <property type="match status" value="1"/>
</dbReference>
<comment type="similarity">
    <text evidence="1 6">Belongs to the peptidase A1 family.</text>
</comment>
<sequence length="580" mass="64311">MAPPRPPPNPAGEQQPQLHGVVIITLPPADQPSKGKTVTAFAYTNDPPPPRSPPDPVMGYPAATEARRRPRRALSTRRVATAALVLGALAVAAYYCFYSDVAVQFLGMEQEEEQRNETRSFLLPLYPKARQGRALREFGDVKLAARRVDDGGRKARNRMEVAKAATARTNSTALLPIKGNVFPDGQYYTSIFIGNPPRPYFLDVDTGSDLTWIQCDAPCTNCAKGPHPLYKPAKEKIVPPRDLLCQELQGNQNYCETCKQCDYEIEYADQSSSMGVLARDDMHMIATNGGREKLDFVFGCAYDQQGQLLSSPAKTDGILGLSSAAISFPSQLASHGIIANVFGHCITREQGGGGYMFLGDDYVPRWGVTWTSIRSGPDNLYHTQAHHVKYGDQQLRRPEQAGSTVQVIFDSGSSYTYLPNEIYENLVAAIKYASPGFVQDTSDRTLPLCWKADFPVREGVHQATMPLDRLPDLNITFFARYLEDVKQFFEPLNLHFGKKWLFMSKTFTISPEDYLIISDKGNVCLGLLNGTEINHGSTIIVGDVSLRGKLVVYDNQRKQIGWADSDCTKPQSQKGFPFFL</sequence>
<dbReference type="InterPro" id="IPR033823">
    <property type="entry name" value="Nucellin"/>
</dbReference>
<dbReference type="InterPro" id="IPR001461">
    <property type="entry name" value="Aspartic_peptidase_A1"/>
</dbReference>
<feature type="transmembrane region" description="Helical" evidence="8">
    <location>
        <begin position="77"/>
        <end position="95"/>
    </location>
</feature>
<dbReference type="IntAct" id="A0A1D6Q9Q7">
    <property type="interactions" value="7"/>
</dbReference>
<evidence type="ECO:0000256" key="2">
    <source>
        <dbReference type="ARBA" id="ARBA00022670"/>
    </source>
</evidence>
<gene>
    <name evidence="9" type="ORF">ZEAMMB73_Zm00001d051761</name>
</gene>
<reference evidence="9" key="1">
    <citation type="submission" date="2015-12" db="EMBL/GenBank/DDBJ databases">
        <title>Update maize B73 reference genome by single molecule sequencing technologies.</title>
        <authorList>
            <consortium name="Maize Genome Sequencing Project"/>
            <person name="Ware D."/>
        </authorList>
    </citation>
    <scope>NUCLEOTIDE SEQUENCE</scope>
    <source>
        <tissue evidence="9">Seedling</tissue>
    </source>
</reference>
<dbReference type="InterPro" id="IPR032861">
    <property type="entry name" value="TAXi_N"/>
</dbReference>
<dbReference type="AlphaFoldDB" id="A0A1D6Q9Q7"/>
<dbReference type="Pfam" id="PF14541">
    <property type="entry name" value="TAXi_C"/>
    <property type="match status" value="1"/>
</dbReference>
<dbReference type="InterPro" id="IPR033121">
    <property type="entry name" value="PEPTIDASE_A1"/>
</dbReference>
<feature type="active site" evidence="5">
    <location>
        <position position="410"/>
    </location>
</feature>
<dbReference type="CDD" id="cd05475">
    <property type="entry name" value="nucellin_like"/>
    <property type="match status" value="1"/>
</dbReference>
<evidence type="ECO:0000256" key="7">
    <source>
        <dbReference type="SAM" id="MobiDB-lite"/>
    </source>
</evidence>
<dbReference type="InterPro" id="IPR021109">
    <property type="entry name" value="Peptidase_aspartic_dom_sf"/>
</dbReference>
<dbReference type="PROSITE" id="PS51767">
    <property type="entry name" value="PEPTIDASE_A1"/>
    <property type="match status" value="1"/>
</dbReference>
<keyword evidence="8" id="KW-0472">Membrane</keyword>
<dbReference type="GO" id="GO:0006508">
    <property type="term" value="P:proteolysis"/>
    <property type="evidence" value="ECO:0007669"/>
    <property type="project" value="UniProtKB-KW"/>
</dbReference>
<dbReference type="Pfam" id="PF14543">
    <property type="entry name" value="TAXi_N"/>
    <property type="match status" value="1"/>
</dbReference>
<dbReference type="Gene3D" id="2.40.70.10">
    <property type="entry name" value="Acid Proteases"/>
    <property type="match status" value="2"/>
</dbReference>
<keyword evidence="4 6" id="KW-0378">Hydrolase</keyword>
<evidence type="ECO:0000313" key="9">
    <source>
        <dbReference type="EMBL" id="AQK55101.1"/>
    </source>
</evidence>
<accession>A0A1D6Q9Q7</accession>
<keyword evidence="2 6" id="KW-0645">Protease</keyword>
<feature type="region of interest" description="Disordered" evidence="7">
    <location>
        <begin position="27"/>
        <end position="59"/>
    </location>
</feature>
<keyword evidence="3 6" id="KW-0064">Aspartyl protease</keyword>
<dbReference type="PROSITE" id="PS00141">
    <property type="entry name" value="ASP_PROTEASE"/>
    <property type="match status" value="2"/>
</dbReference>
<dbReference type="ExpressionAtlas" id="A0A1D6Q9Q7">
    <property type="expression patterns" value="baseline and differential"/>
</dbReference>
<evidence type="ECO:0000256" key="4">
    <source>
        <dbReference type="ARBA" id="ARBA00022801"/>
    </source>
</evidence>
<dbReference type="PANTHER" id="PTHR13683">
    <property type="entry name" value="ASPARTYL PROTEASES"/>
    <property type="match status" value="1"/>
</dbReference>
<dbReference type="SMR" id="A0A1D6Q9Q7"/>
<dbReference type="EMBL" id="CM000780">
    <property type="protein sequence ID" value="AQK55101.1"/>
    <property type="molecule type" value="Genomic_DNA"/>
</dbReference>
<dbReference type="PRINTS" id="PR00792">
    <property type="entry name" value="PEPSIN"/>
</dbReference>
<dbReference type="FunCoup" id="A0A1D6Q9Q7">
    <property type="interactions" value="10"/>
</dbReference>
<dbReference type="InterPro" id="IPR032799">
    <property type="entry name" value="TAXi_C"/>
</dbReference>
<proteinExistence type="inferred from homology"/>
<dbReference type="GO" id="GO:0004190">
    <property type="term" value="F:aspartic-type endopeptidase activity"/>
    <property type="evidence" value="ECO:0007669"/>
    <property type="project" value="UniProtKB-KW"/>
</dbReference>
<evidence type="ECO:0000256" key="5">
    <source>
        <dbReference type="PIRSR" id="PIRSR601461-1"/>
    </source>
</evidence>
<feature type="active site" evidence="5">
    <location>
        <position position="205"/>
    </location>
</feature>
<evidence type="ECO:0000256" key="3">
    <source>
        <dbReference type="ARBA" id="ARBA00022750"/>
    </source>
</evidence>
<organism evidence="9">
    <name type="scientific">Zea mays</name>
    <name type="common">Maize</name>
    <dbReference type="NCBI Taxonomy" id="4577"/>
    <lineage>
        <taxon>Eukaryota</taxon>
        <taxon>Viridiplantae</taxon>
        <taxon>Streptophyta</taxon>
        <taxon>Embryophyta</taxon>
        <taxon>Tracheophyta</taxon>
        <taxon>Spermatophyta</taxon>
        <taxon>Magnoliopsida</taxon>
        <taxon>Liliopsida</taxon>
        <taxon>Poales</taxon>
        <taxon>Poaceae</taxon>
        <taxon>PACMAD clade</taxon>
        <taxon>Panicoideae</taxon>
        <taxon>Andropogonodae</taxon>
        <taxon>Andropogoneae</taxon>
        <taxon>Tripsacinae</taxon>
        <taxon>Zea</taxon>
    </lineage>
</organism>
<dbReference type="FunFam" id="2.40.70.10:FF:000015">
    <property type="entry name" value="Aspartyl protease family protein"/>
    <property type="match status" value="1"/>
</dbReference>
<evidence type="ECO:0000256" key="6">
    <source>
        <dbReference type="RuleBase" id="RU000454"/>
    </source>
</evidence>
<dbReference type="SUPFAM" id="SSF50630">
    <property type="entry name" value="Acid proteases"/>
    <property type="match status" value="1"/>
</dbReference>